<reference evidence="1 2" key="1">
    <citation type="journal article" date="2012" name="Stand. Genomic Sci.">
        <title>Complete genome sequence of Pyrobaculum oguniense.</title>
        <authorList>
            <person name="Bernick D.L."/>
            <person name="Karplus K."/>
            <person name="Lui L.M."/>
            <person name="Coker J.K."/>
            <person name="Murphy J.N."/>
            <person name="Chan P.P."/>
            <person name="Cozen A.E."/>
            <person name="Lowe T.M."/>
        </authorList>
    </citation>
    <scope>NUCLEOTIDE SEQUENCE [LARGE SCALE GENOMIC DNA]</scope>
    <source>
        <strain evidence="1 2">TE7</strain>
    </source>
</reference>
<protein>
    <submittedName>
        <fullName evidence="1">Uncharacterized protein</fullName>
    </submittedName>
</protein>
<proteinExistence type="predicted"/>
<dbReference type="Proteomes" id="UP000009062">
    <property type="component" value="Chromosome"/>
</dbReference>
<evidence type="ECO:0000313" key="2">
    <source>
        <dbReference type="Proteomes" id="UP000009062"/>
    </source>
</evidence>
<name>H6QA68_PYROT</name>
<gene>
    <name evidence="1" type="ordered locus">Pogu_1163</name>
</gene>
<dbReference type="AlphaFoldDB" id="H6QA68"/>
<accession>H6QA68</accession>
<evidence type="ECO:0000313" key="1">
    <source>
        <dbReference type="EMBL" id="AFA39190.1"/>
    </source>
</evidence>
<dbReference type="KEGG" id="pog:Pogu_1163"/>
<keyword evidence="2" id="KW-1185">Reference proteome</keyword>
<dbReference type="eggNOG" id="arCOG09813">
    <property type="taxonomic scope" value="Archaea"/>
</dbReference>
<organism evidence="1 2">
    <name type="scientific">Pyrobaculum oguniense (strain DSM 13380 / JCM 10595 / TE7)</name>
    <dbReference type="NCBI Taxonomy" id="698757"/>
    <lineage>
        <taxon>Archaea</taxon>
        <taxon>Thermoproteota</taxon>
        <taxon>Thermoprotei</taxon>
        <taxon>Thermoproteales</taxon>
        <taxon>Thermoproteaceae</taxon>
        <taxon>Pyrobaculum</taxon>
    </lineage>
</organism>
<sequence>MLLVFLVKGLCGGGCGDLGALEGVVGETLGASGREEGAVCDLGDYVAFCYVDKASKWFDYLVIHKKTPCDGCDGHYYDSDQVSLEEVRRFAGVACSLLERLRGRFYGAVLTRNPFLNRFTFGRTMEPGDLVAYCVTDTPQGAWIESSLLADLYISEVPVPDLEVEAEVANNIHAAEELRNKRFCPEVCRQ</sequence>
<dbReference type="STRING" id="698757.Pogu_1163"/>
<dbReference type="HOGENOM" id="CLU_1485943_0_0_2"/>
<dbReference type="EMBL" id="CP003316">
    <property type="protein sequence ID" value="AFA39190.1"/>
    <property type="molecule type" value="Genomic_DNA"/>
</dbReference>